<evidence type="ECO:0000259" key="2">
    <source>
        <dbReference type="PROSITE" id="PS50206"/>
    </source>
</evidence>
<feature type="signal peptide" evidence="1">
    <location>
        <begin position="1"/>
        <end position="29"/>
    </location>
</feature>
<accession>A0ABZ0W5B2</accession>
<feature type="chain" id="PRO_5045977334" evidence="1">
    <location>
        <begin position="30"/>
        <end position="190"/>
    </location>
</feature>
<dbReference type="Pfam" id="PF00581">
    <property type="entry name" value="Rhodanese"/>
    <property type="match status" value="1"/>
</dbReference>
<sequence>MNQKLSVLALSLSALCAIIVIYSCNKSNAAETGNYPKALANYGDFKGLVSQVEQYRQQRLVSLNDFLKMQKEPNTVVLDTRSANRYTARHMKGAISLPFTDFTQTNLARLIPDANTRILIYCNNNFMGDQVNFATKTAAPSAANNHTPLTLALNIPTYINLYGYGYKNIYELDELVNMSDNRVQFEGTVN</sequence>
<dbReference type="Gene3D" id="3.40.250.10">
    <property type="entry name" value="Rhodanese-like domain"/>
    <property type="match status" value="1"/>
</dbReference>
<dbReference type="InterPro" id="IPR001763">
    <property type="entry name" value="Rhodanese-like_dom"/>
</dbReference>
<dbReference type="SUPFAM" id="SSF52821">
    <property type="entry name" value="Rhodanese/Cell cycle control phosphatase"/>
    <property type="match status" value="1"/>
</dbReference>
<protein>
    <submittedName>
        <fullName evidence="3">Rhodanese-like domain-containing protein</fullName>
    </submittedName>
</protein>
<feature type="domain" description="Rhodanese" evidence="2">
    <location>
        <begin position="71"/>
        <end position="123"/>
    </location>
</feature>
<dbReference type="InterPro" id="IPR036873">
    <property type="entry name" value="Rhodanese-like_dom_sf"/>
</dbReference>
<dbReference type="CDD" id="cd00158">
    <property type="entry name" value="RHOD"/>
    <property type="match status" value="1"/>
</dbReference>
<name>A0ABZ0W5B2_9BACT</name>
<dbReference type="PROSITE" id="PS50206">
    <property type="entry name" value="RHODANESE_3"/>
    <property type="match status" value="1"/>
</dbReference>
<evidence type="ECO:0000313" key="3">
    <source>
        <dbReference type="EMBL" id="WQD37210.1"/>
    </source>
</evidence>
<evidence type="ECO:0000313" key="4">
    <source>
        <dbReference type="Proteomes" id="UP001325680"/>
    </source>
</evidence>
<dbReference type="PROSITE" id="PS51257">
    <property type="entry name" value="PROKAR_LIPOPROTEIN"/>
    <property type="match status" value="1"/>
</dbReference>
<dbReference type="EMBL" id="CP139960">
    <property type="protein sequence ID" value="WQD37210.1"/>
    <property type="molecule type" value="Genomic_DNA"/>
</dbReference>
<dbReference type="Proteomes" id="UP001325680">
    <property type="component" value="Chromosome"/>
</dbReference>
<gene>
    <name evidence="3" type="ORF">U0035_16195</name>
</gene>
<keyword evidence="1" id="KW-0732">Signal</keyword>
<reference evidence="3 4" key="1">
    <citation type="submission" date="2023-12" db="EMBL/GenBank/DDBJ databases">
        <title>Genome sequencing and assembly of bacterial species from a model synthetic community.</title>
        <authorList>
            <person name="Hogle S.L."/>
        </authorList>
    </citation>
    <scope>NUCLEOTIDE SEQUENCE [LARGE SCALE GENOMIC DNA]</scope>
    <source>
        <strain evidence="3 4">HAMBI_3031</strain>
    </source>
</reference>
<evidence type="ECO:0000256" key="1">
    <source>
        <dbReference type="SAM" id="SignalP"/>
    </source>
</evidence>
<organism evidence="3 4">
    <name type="scientific">Niabella yanshanensis</name>
    <dbReference type="NCBI Taxonomy" id="577386"/>
    <lineage>
        <taxon>Bacteria</taxon>
        <taxon>Pseudomonadati</taxon>
        <taxon>Bacteroidota</taxon>
        <taxon>Chitinophagia</taxon>
        <taxon>Chitinophagales</taxon>
        <taxon>Chitinophagaceae</taxon>
        <taxon>Niabella</taxon>
    </lineage>
</organism>
<dbReference type="RefSeq" id="WP_114793099.1">
    <property type="nucleotide sequence ID" value="NZ_CP139960.1"/>
</dbReference>
<keyword evidence="4" id="KW-1185">Reference proteome</keyword>
<proteinExistence type="predicted"/>